<evidence type="ECO:0000256" key="2">
    <source>
        <dbReference type="PROSITE-ProRule" id="PRU00335"/>
    </source>
</evidence>
<evidence type="ECO:0000313" key="6">
    <source>
        <dbReference type="Proteomes" id="UP000215355"/>
    </source>
</evidence>
<dbReference type="Pfam" id="PF00440">
    <property type="entry name" value="TetR_N"/>
    <property type="match status" value="1"/>
</dbReference>
<dbReference type="InterPro" id="IPR009057">
    <property type="entry name" value="Homeodomain-like_sf"/>
</dbReference>
<feature type="DNA-binding region" description="H-T-H motif" evidence="2">
    <location>
        <begin position="46"/>
        <end position="65"/>
    </location>
</feature>
<accession>A0AAJ4XAD9</accession>
<dbReference type="AlphaFoldDB" id="A0AAJ4XAD9"/>
<keyword evidence="1 2" id="KW-0238">DNA-binding</keyword>
<dbReference type="Gene3D" id="1.10.357.10">
    <property type="entry name" value="Tetracycline Repressor, domain 2"/>
    <property type="match status" value="1"/>
</dbReference>
<proteinExistence type="predicted"/>
<feature type="domain" description="HTH tetR-type" evidence="4">
    <location>
        <begin position="23"/>
        <end position="83"/>
    </location>
</feature>
<dbReference type="Proteomes" id="UP000215355">
    <property type="component" value="Chromosome 1"/>
</dbReference>
<dbReference type="InterPro" id="IPR001647">
    <property type="entry name" value="HTH_TetR"/>
</dbReference>
<evidence type="ECO:0000256" key="3">
    <source>
        <dbReference type="SAM" id="MobiDB-lite"/>
    </source>
</evidence>
<protein>
    <submittedName>
        <fullName evidence="5">Bacterial regulatory proteins, tetR family</fullName>
    </submittedName>
</protein>
<evidence type="ECO:0000256" key="1">
    <source>
        <dbReference type="ARBA" id="ARBA00023125"/>
    </source>
</evidence>
<gene>
    <name evidence="5" type="ORF">SAMEA4412673_01348</name>
</gene>
<dbReference type="GO" id="GO:0003677">
    <property type="term" value="F:DNA binding"/>
    <property type="evidence" value="ECO:0007669"/>
    <property type="project" value="UniProtKB-UniRule"/>
</dbReference>
<feature type="region of interest" description="Disordered" evidence="3">
    <location>
        <begin position="1"/>
        <end position="20"/>
    </location>
</feature>
<sequence>MKKAPNTEQKSRKVTSGPLREKARTMNKIVNAVGKVLKKHGYPGLTIANIAAEAKVDRKLIYTYFDNLDNLVELYIEKRDYWKTKAKSTISKLLGQEIIQDDEMFALLQGQFNAVLNDEILQRILQWELSENKEILRKLADSREEIGAELIRKYEKSRPNNKVDTCAILALQTAGLYYLALHAKTNGSTFCGLDLNTEQDQERVSAALREILTKTQT</sequence>
<organism evidence="5 6">
    <name type="scientific">Sphingobacterium mizutaii</name>
    <dbReference type="NCBI Taxonomy" id="1010"/>
    <lineage>
        <taxon>Bacteria</taxon>
        <taxon>Pseudomonadati</taxon>
        <taxon>Bacteroidota</taxon>
        <taxon>Sphingobacteriia</taxon>
        <taxon>Sphingobacteriales</taxon>
        <taxon>Sphingobacteriaceae</taxon>
        <taxon>Sphingobacterium</taxon>
    </lineage>
</organism>
<dbReference type="SUPFAM" id="SSF46689">
    <property type="entry name" value="Homeodomain-like"/>
    <property type="match status" value="1"/>
</dbReference>
<dbReference type="PROSITE" id="PS50977">
    <property type="entry name" value="HTH_TETR_2"/>
    <property type="match status" value="1"/>
</dbReference>
<name>A0AAJ4XAD9_9SPHI</name>
<dbReference type="EMBL" id="LT906468">
    <property type="protein sequence ID" value="SNV47236.1"/>
    <property type="molecule type" value="Genomic_DNA"/>
</dbReference>
<dbReference type="RefSeq" id="WP_093095189.1">
    <property type="nucleotide sequence ID" value="NZ_FNGK01000001.1"/>
</dbReference>
<dbReference type="KEGG" id="smiz:4412673_01348"/>
<reference evidence="5 6" key="1">
    <citation type="submission" date="2017-06" db="EMBL/GenBank/DDBJ databases">
        <authorList>
            <consortium name="Pathogen Informatics"/>
        </authorList>
    </citation>
    <scope>NUCLEOTIDE SEQUENCE [LARGE SCALE GENOMIC DNA]</scope>
    <source>
        <strain evidence="5 6">NCTC12149</strain>
    </source>
</reference>
<evidence type="ECO:0000313" key="5">
    <source>
        <dbReference type="EMBL" id="SNV47236.1"/>
    </source>
</evidence>
<evidence type="ECO:0000259" key="4">
    <source>
        <dbReference type="PROSITE" id="PS50977"/>
    </source>
</evidence>